<dbReference type="EMBL" id="OU963871">
    <property type="protein sequence ID" value="CAH0382660.1"/>
    <property type="molecule type" value="Genomic_DNA"/>
</dbReference>
<gene>
    <name evidence="2" type="ORF">BEMITA_LOCUS2176</name>
</gene>
<evidence type="ECO:0000256" key="1">
    <source>
        <dbReference type="SAM" id="SignalP"/>
    </source>
</evidence>
<feature type="signal peptide" evidence="1">
    <location>
        <begin position="1"/>
        <end position="20"/>
    </location>
</feature>
<reference evidence="2" key="1">
    <citation type="submission" date="2021-12" db="EMBL/GenBank/DDBJ databases">
        <authorList>
            <person name="King R."/>
        </authorList>
    </citation>
    <scope>NUCLEOTIDE SEQUENCE</scope>
</reference>
<proteinExistence type="predicted"/>
<sequence>MLVKLAAILIMAGLLGDSRAAALEAQNQISNLRVKSGWYRLGTPVSDDSNMIPDFSFSKVIALLKTFLMNASEGSLNNTQLSNFKNTTLMTVTKQSVTQLADFPVSMTTAEQMVEIVDLKAIWNQTEVLLGLLKAEGELVALLSGTAMKLVMTATSSGNGTCQIDIQMVLQKLGLDLDFSQLPLGILFQVVVSILSFLVSALGDLLSPVLGPLLTILVGNLIEQEMDSNYVCTLMREIEEGQIVPLPLFPL</sequence>
<evidence type="ECO:0000313" key="3">
    <source>
        <dbReference type="Proteomes" id="UP001152759"/>
    </source>
</evidence>
<evidence type="ECO:0000313" key="2">
    <source>
        <dbReference type="EMBL" id="CAH0382660.1"/>
    </source>
</evidence>
<accession>A0A9N9ZZK3</accession>
<organism evidence="2 3">
    <name type="scientific">Bemisia tabaci</name>
    <name type="common">Sweetpotato whitefly</name>
    <name type="synonym">Aleurodes tabaci</name>
    <dbReference type="NCBI Taxonomy" id="7038"/>
    <lineage>
        <taxon>Eukaryota</taxon>
        <taxon>Metazoa</taxon>
        <taxon>Ecdysozoa</taxon>
        <taxon>Arthropoda</taxon>
        <taxon>Hexapoda</taxon>
        <taxon>Insecta</taxon>
        <taxon>Pterygota</taxon>
        <taxon>Neoptera</taxon>
        <taxon>Paraneoptera</taxon>
        <taxon>Hemiptera</taxon>
        <taxon>Sternorrhyncha</taxon>
        <taxon>Aleyrodoidea</taxon>
        <taxon>Aleyrodidae</taxon>
        <taxon>Aleyrodinae</taxon>
        <taxon>Bemisia</taxon>
    </lineage>
</organism>
<name>A0A9N9ZZK3_BEMTA</name>
<dbReference type="Proteomes" id="UP001152759">
    <property type="component" value="Chromosome 10"/>
</dbReference>
<keyword evidence="3" id="KW-1185">Reference proteome</keyword>
<feature type="chain" id="PRO_5040353107" evidence="1">
    <location>
        <begin position="21"/>
        <end position="251"/>
    </location>
</feature>
<dbReference type="KEGG" id="btab:109038303"/>
<keyword evidence="1" id="KW-0732">Signal</keyword>
<dbReference type="AlphaFoldDB" id="A0A9N9ZZK3"/>
<protein>
    <submittedName>
        <fullName evidence="2">Uncharacterized protein</fullName>
    </submittedName>
</protein>